<dbReference type="InterPro" id="IPR027417">
    <property type="entry name" value="P-loop_NTPase"/>
</dbReference>
<dbReference type="GO" id="GO:0030170">
    <property type="term" value="F:pyridoxal phosphate binding"/>
    <property type="evidence" value="ECO:0007669"/>
    <property type="project" value="InterPro"/>
</dbReference>
<dbReference type="Pfam" id="PF00202">
    <property type="entry name" value="Aminotran_3"/>
    <property type="match status" value="2"/>
</dbReference>
<dbReference type="InterPro" id="IPR049704">
    <property type="entry name" value="Aminotrans_3_PPA_site"/>
</dbReference>
<dbReference type="STRING" id="65357.A0A024G6W2"/>
<dbReference type="SUPFAM" id="SSF52540">
    <property type="entry name" value="P-loop containing nucleoside triphosphate hydrolases"/>
    <property type="match status" value="1"/>
</dbReference>
<dbReference type="EMBL" id="CAIX01000034">
    <property type="protein sequence ID" value="CCI42483.1"/>
    <property type="molecule type" value="Genomic_DNA"/>
</dbReference>
<dbReference type="GO" id="GO:0004141">
    <property type="term" value="F:dethiobiotin synthase activity"/>
    <property type="evidence" value="ECO:0007669"/>
    <property type="project" value="InterPro"/>
</dbReference>
<evidence type="ECO:0000256" key="3">
    <source>
        <dbReference type="ARBA" id="ARBA00022679"/>
    </source>
</evidence>
<reference evidence="5 6" key="1">
    <citation type="submission" date="2012-05" db="EMBL/GenBank/DDBJ databases">
        <title>Recombination and specialization in a pathogen metapopulation.</title>
        <authorList>
            <person name="Gardiner A."/>
            <person name="Kemen E."/>
            <person name="Schultz-Larsen T."/>
            <person name="MacLean D."/>
            <person name="Van Oosterhout C."/>
            <person name="Jones J.D.G."/>
        </authorList>
    </citation>
    <scope>NUCLEOTIDE SEQUENCE [LARGE SCALE GENOMIC DNA]</scope>
    <source>
        <strain evidence="5 6">Ac Nc2</strain>
    </source>
</reference>
<dbReference type="Pfam" id="PF13500">
    <property type="entry name" value="AAA_26"/>
    <property type="match status" value="1"/>
</dbReference>
<keyword evidence="2" id="KW-0032">Aminotransferase</keyword>
<dbReference type="CDD" id="cd03109">
    <property type="entry name" value="DTBS"/>
    <property type="match status" value="1"/>
</dbReference>
<dbReference type="Proteomes" id="UP000053237">
    <property type="component" value="Unassembled WGS sequence"/>
</dbReference>
<comment type="caution">
    <text evidence="5">The sequence shown here is derived from an EMBL/GenBank/DDBJ whole genome shotgun (WGS) entry which is preliminary data.</text>
</comment>
<keyword evidence="6" id="KW-1185">Reference proteome</keyword>
<name>A0A024G6W2_9STRA</name>
<dbReference type="GO" id="GO:0005739">
    <property type="term" value="C:mitochondrion"/>
    <property type="evidence" value="ECO:0007669"/>
    <property type="project" value="UniProtKB-SubCell"/>
</dbReference>
<accession>A0A024G6W2</accession>
<dbReference type="Gene3D" id="3.90.1150.10">
    <property type="entry name" value="Aspartate Aminotransferase, domain 1"/>
    <property type="match status" value="2"/>
</dbReference>
<dbReference type="PANTHER" id="PTHR42684">
    <property type="entry name" value="ADENOSYLMETHIONINE-8-AMINO-7-OXONONANOATE AMINOTRANSFERASE"/>
    <property type="match status" value="1"/>
</dbReference>
<organism evidence="5 6">
    <name type="scientific">Albugo candida</name>
    <dbReference type="NCBI Taxonomy" id="65357"/>
    <lineage>
        <taxon>Eukaryota</taxon>
        <taxon>Sar</taxon>
        <taxon>Stramenopiles</taxon>
        <taxon>Oomycota</taxon>
        <taxon>Peronosporomycetes</taxon>
        <taxon>Albuginales</taxon>
        <taxon>Albuginaceae</taxon>
        <taxon>Albugo</taxon>
    </lineage>
</organism>
<evidence type="ECO:0000313" key="6">
    <source>
        <dbReference type="Proteomes" id="UP000053237"/>
    </source>
</evidence>
<evidence type="ECO:0000256" key="1">
    <source>
        <dbReference type="ARBA" id="ARBA00004173"/>
    </source>
</evidence>
<dbReference type="HAMAP" id="MF_00336">
    <property type="entry name" value="BioD"/>
    <property type="match status" value="1"/>
</dbReference>
<dbReference type="PROSITE" id="PS00600">
    <property type="entry name" value="AA_TRANSFER_CLASS_3"/>
    <property type="match status" value="1"/>
</dbReference>
<dbReference type="SUPFAM" id="SSF53383">
    <property type="entry name" value="PLP-dependent transferases"/>
    <property type="match status" value="1"/>
</dbReference>
<dbReference type="GO" id="GO:0004015">
    <property type="term" value="F:adenosylmethionine-8-amino-7-oxononanoate transaminase activity"/>
    <property type="evidence" value="ECO:0007669"/>
    <property type="project" value="TreeGrafter"/>
</dbReference>
<proteinExistence type="inferred from homology"/>
<dbReference type="GO" id="GO:0005524">
    <property type="term" value="F:ATP binding"/>
    <property type="evidence" value="ECO:0007669"/>
    <property type="project" value="InterPro"/>
</dbReference>
<gene>
    <name evidence="5" type="ORF">BN9_032670</name>
</gene>
<dbReference type="Gene3D" id="3.40.640.10">
    <property type="entry name" value="Type I PLP-dependent aspartate aminotransferase-like (Major domain)"/>
    <property type="match status" value="1"/>
</dbReference>
<dbReference type="Gene3D" id="3.40.50.300">
    <property type="entry name" value="P-loop containing nucleotide triphosphate hydrolases"/>
    <property type="match status" value="1"/>
</dbReference>
<protein>
    <recommendedName>
        <fullName evidence="7">Dethiobiotin synthase</fullName>
    </recommendedName>
</protein>
<keyword evidence="3" id="KW-0808">Transferase</keyword>
<comment type="subcellular location">
    <subcellularLocation>
        <location evidence="1">Mitochondrion</location>
    </subcellularLocation>
</comment>
<dbReference type="PANTHER" id="PTHR42684:SF3">
    <property type="entry name" value="ADENOSYLMETHIONINE-8-AMINO-7-OXONONANOATE AMINOTRANSFERASE"/>
    <property type="match status" value="1"/>
</dbReference>
<evidence type="ECO:0000256" key="4">
    <source>
        <dbReference type="ARBA" id="ARBA00022898"/>
    </source>
</evidence>
<keyword evidence="4" id="KW-0663">Pyridoxal phosphate</keyword>
<dbReference type="GO" id="GO:0009102">
    <property type="term" value="P:biotin biosynthetic process"/>
    <property type="evidence" value="ECO:0007669"/>
    <property type="project" value="UniProtKB-UniPathway"/>
</dbReference>
<evidence type="ECO:0000313" key="5">
    <source>
        <dbReference type="EMBL" id="CCI42483.1"/>
    </source>
</evidence>
<dbReference type="OrthoDB" id="425114at2759"/>
<dbReference type="InterPro" id="IPR015422">
    <property type="entry name" value="PyrdxlP-dep_Trfase_small"/>
</dbReference>
<dbReference type="InterPro" id="IPR015421">
    <property type="entry name" value="PyrdxlP-dep_Trfase_major"/>
</dbReference>
<dbReference type="GO" id="GO:0000287">
    <property type="term" value="F:magnesium ion binding"/>
    <property type="evidence" value="ECO:0007669"/>
    <property type="project" value="InterPro"/>
</dbReference>
<evidence type="ECO:0000256" key="2">
    <source>
        <dbReference type="ARBA" id="ARBA00022576"/>
    </source>
</evidence>
<dbReference type="InterPro" id="IPR004472">
    <property type="entry name" value="DTB_synth_BioD"/>
</dbReference>
<dbReference type="UniPathway" id="UPA00078"/>
<dbReference type="NCBIfam" id="TIGR00347">
    <property type="entry name" value="bioD"/>
    <property type="match status" value="1"/>
</dbReference>
<dbReference type="InParanoid" id="A0A024G6W2"/>
<dbReference type="AlphaFoldDB" id="A0A024G6W2"/>
<dbReference type="InterPro" id="IPR005814">
    <property type="entry name" value="Aminotrans_3"/>
</dbReference>
<sequence length="787" mass="88047">MLAAYYRVAKRSNRWRNYHRGIVPVPDRVQQQREQLHAHKYASSINIDAPVFQVFGSNTDVGKTVLTAGICRSAIENHKYKITYIKPIQTGTDAPNSDAAFVKRHVNRSEYLQCETLFSWKAPVSPHLAAKIESKPLSDEILIHTLEKRLQAVDLTGPRTNHLRLVETAGGVCSPTASSSCQADVYRALRLPVILIGDGKLGGISATVSAMESLLIRGYDLAALCLLEQEDLDNTSAIELRVSELSIPLYTFPKLPPASEPLTEWYALQSNLFDEVVSTLNEFHSKRLKRLFELEDKGSSIFWWPFTQHKQISNKRPTVIDSAYGDTFQVWNKEHKSIDSMFDSCASWWTQGIGHGNAKMATSLAYAAGRFGHVMFPENVHEPAFRLSQRLLKSFGNGWASRVFFSDNGSTAVEVALKMAFRKYITDQNGEYEDASNLCVLAQANCYHGDTLGVMNIVENGDFNNKQHPWYRPKAVLLQVPSVAFRSGKLTISLPSDICINEVPNMKEYSTFEDVFDQKRCQFDSLYGTYRDYVRKILDDIDRWCIGAAVLEPILLGSGGMILVDPLFQRVIVEVCREYRIPVIYDEVFSGCWRLGVESGRDLIGMDPDISCFAKLLTGGVVPLAVTLTSEEIFTSFYTDSKSEALLHGHSFTANPVGCAAANTALDMYEIGEQFQKTNELTCKNPVKLATLSQSMLWEQNSILEISILTSVERVFAIGTVCVVELKSDCAGYTCQDAAKVITRLREEGVYARALGNVVYMMASPVSSQKNCKQWLGKLIKCLRVEY</sequence>
<evidence type="ECO:0008006" key="7">
    <source>
        <dbReference type="Google" id="ProtNLM"/>
    </source>
</evidence>
<dbReference type="InterPro" id="IPR015424">
    <property type="entry name" value="PyrdxlP-dep_Trfase"/>
</dbReference>